<dbReference type="EMBL" id="AFYH01247144">
    <property type="status" value="NOT_ANNOTATED_CDS"/>
    <property type="molecule type" value="Genomic_DNA"/>
</dbReference>
<keyword evidence="6 12" id="KW-0067">ATP-binding</keyword>
<dbReference type="Pfam" id="PF00017">
    <property type="entry name" value="SH2"/>
    <property type="match status" value="1"/>
</dbReference>
<evidence type="ECO:0000256" key="13">
    <source>
        <dbReference type="RuleBase" id="RU362096"/>
    </source>
</evidence>
<dbReference type="PRINTS" id="PR00452">
    <property type="entry name" value="SH3DOMAIN"/>
</dbReference>
<dbReference type="FunFam" id="3.30.200.20:FF:000053">
    <property type="entry name" value="Tyrosine-protein kinase"/>
    <property type="match status" value="1"/>
</dbReference>
<dbReference type="EC" id="2.7.10.2" evidence="13"/>
<dbReference type="PRINTS" id="PR00109">
    <property type="entry name" value="TYRKINASE"/>
</dbReference>
<keyword evidence="5 13" id="KW-0418">Kinase</keyword>
<feature type="domain" description="SH2" evidence="14">
    <location>
        <begin position="127"/>
        <end position="219"/>
    </location>
</feature>
<dbReference type="HOGENOM" id="CLU_000288_7_2_1"/>
<dbReference type="PROSITE" id="PS00109">
    <property type="entry name" value="PROTEIN_KINASE_TYR"/>
    <property type="match status" value="1"/>
</dbReference>
<evidence type="ECO:0000259" key="14">
    <source>
        <dbReference type="PROSITE" id="PS50001"/>
    </source>
</evidence>
<dbReference type="InterPro" id="IPR036860">
    <property type="entry name" value="SH2_dom_sf"/>
</dbReference>
<dbReference type="GeneTree" id="ENSGT00940000161518"/>
<dbReference type="PROSITE" id="PS50001">
    <property type="entry name" value="SH2"/>
    <property type="match status" value="1"/>
</dbReference>
<evidence type="ECO:0000256" key="5">
    <source>
        <dbReference type="ARBA" id="ARBA00022777"/>
    </source>
</evidence>
<dbReference type="STRING" id="7897.ENSLACP00000004605"/>
<evidence type="ECO:0000259" key="16">
    <source>
        <dbReference type="PROSITE" id="PS50011"/>
    </source>
</evidence>
<dbReference type="InterPro" id="IPR017441">
    <property type="entry name" value="Protein_kinase_ATP_BS"/>
</dbReference>
<dbReference type="SMART" id="SM00219">
    <property type="entry name" value="TyrKc"/>
    <property type="match status" value="1"/>
</dbReference>
<dbReference type="InterPro" id="IPR036028">
    <property type="entry name" value="SH3-like_dom_sf"/>
</dbReference>
<organism evidence="17 18">
    <name type="scientific">Latimeria chalumnae</name>
    <name type="common">Coelacanth</name>
    <dbReference type="NCBI Taxonomy" id="7897"/>
    <lineage>
        <taxon>Eukaryota</taxon>
        <taxon>Metazoa</taxon>
        <taxon>Chordata</taxon>
        <taxon>Craniata</taxon>
        <taxon>Vertebrata</taxon>
        <taxon>Euteleostomi</taxon>
        <taxon>Coelacanthiformes</taxon>
        <taxon>Coelacanthidae</taxon>
        <taxon>Latimeria</taxon>
    </lineage>
</organism>
<dbReference type="PANTHER" id="PTHR24418">
    <property type="entry name" value="TYROSINE-PROTEIN KINASE"/>
    <property type="match status" value="1"/>
</dbReference>
<evidence type="ECO:0000256" key="10">
    <source>
        <dbReference type="PROSITE-ProRule" id="PRU00191"/>
    </source>
</evidence>
<dbReference type="PROSITE" id="PS50011">
    <property type="entry name" value="PROTEIN_KINASE_DOM"/>
    <property type="match status" value="1"/>
</dbReference>
<dbReference type="FunCoup" id="H3A4N4">
    <property type="interactions" value="37"/>
</dbReference>
<dbReference type="InParanoid" id="H3A4N4"/>
<sequence length="497" mass="57026">QKKTSRMSNKGRTERFFRVYMPCLAKLWDWIWPRGEPRVPPRDIRTVSANLSPSPVLSSPIYAALYDFTARGEGELSVQEGEMISVIQYVGDFVLAKKLGGTGVEGLVPTNYVRLVSVNDPFFNEPWYFGNTTRSEAERLLLSDLNQHGSFLVRASESKPGGYSISVRNENKVNHFRVQTHPDLSFYVQDSKEFATMTDLIAFYRTNWKLFGVPLTKPCVAAKQPTNPDGWEQPKEDFSLIKKLGEGNFGEVWEGKWKNEYRVAIKMLKQDDMRQDEFVKEVQALTSLRHPKLIQLYAVCSREDPVYIVTELMTKGNLLDYLHSPEGKSLKMVHMVYIASQVAEGMAFLEEKNIVHRDLAARNILVADNLICKVADFGLARLLRQDVYTAKAGAKIPVKWTAPEAANYQKYSVKSDVWAFGILLYEIVTYGGHPYEGMSNREALEQIDQGYRLPCPNTCIPEVYRLMKDCWHEEERMRPTFSSLKNELDQIYTFLYR</sequence>
<dbReference type="GO" id="GO:0005524">
    <property type="term" value="F:ATP binding"/>
    <property type="evidence" value="ECO:0007669"/>
    <property type="project" value="UniProtKB-UniRule"/>
</dbReference>
<dbReference type="eggNOG" id="KOG0197">
    <property type="taxonomic scope" value="Eukaryota"/>
</dbReference>
<dbReference type="FunFam" id="1.10.510.10:FF:000399">
    <property type="entry name" value="Tyrosine-protein kinase"/>
    <property type="match status" value="1"/>
</dbReference>
<protein>
    <recommendedName>
        <fullName evidence="13">Tyrosine-protein kinase</fullName>
        <ecNumber evidence="13">2.7.10.2</ecNumber>
    </recommendedName>
</protein>
<evidence type="ECO:0000256" key="6">
    <source>
        <dbReference type="ARBA" id="ARBA00022840"/>
    </source>
</evidence>
<evidence type="ECO:0000256" key="2">
    <source>
        <dbReference type="ARBA" id="ARBA00022553"/>
    </source>
</evidence>
<reference evidence="17" key="2">
    <citation type="submission" date="2025-08" db="UniProtKB">
        <authorList>
            <consortium name="Ensembl"/>
        </authorList>
    </citation>
    <scope>IDENTIFICATION</scope>
</reference>
<dbReference type="InterPro" id="IPR001245">
    <property type="entry name" value="Ser-Thr/Tyr_kinase_cat_dom"/>
</dbReference>
<evidence type="ECO:0000256" key="9">
    <source>
        <dbReference type="ARBA" id="ARBA00051245"/>
    </source>
</evidence>
<evidence type="ECO:0000256" key="12">
    <source>
        <dbReference type="PROSITE-ProRule" id="PRU10141"/>
    </source>
</evidence>
<name>H3A4N4_LATCH</name>
<dbReference type="Ensembl" id="ENSLACT00000004644.1">
    <property type="protein sequence ID" value="ENSLACP00000004605.1"/>
    <property type="gene ID" value="ENSLACG00000004100.1"/>
</dbReference>
<evidence type="ECO:0000256" key="11">
    <source>
        <dbReference type="PROSITE-ProRule" id="PRU00192"/>
    </source>
</evidence>
<keyword evidence="7 10" id="KW-0727">SH2 domain</keyword>
<dbReference type="EMBL" id="AFYH01247142">
    <property type="status" value="NOT_ANNOTATED_CDS"/>
    <property type="molecule type" value="Genomic_DNA"/>
</dbReference>
<dbReference type="InterPro" id="IPR000719">
    <property type="entry name" value="Prot_kinase_dom"/>
</dbReference>
<evidence type="ECO:0000256" key="8">
    <source>
        <dbReference type="ARBA" id="ARBA00023137"/>
    </source>
</evidence>
<dbReference type="Gene3D" id="2.30.30.40">
    <property type="entry name" value="SH3 Domains"/>
    <property type="match status" value="1"/>
</dbReference>
<feature type="binding site" evidence="12">
    <location>
        <position position="266"/>
    </location>
    <ligand>
        <name>ATP</name>
        <dbReference type="ChEBI" id="CHEBI:30616"/>
    </ligand>
</feature>
<dbReference type="SMART" id="SM00326">
    <property type="entry name" value="SH3"/>
    <property type="match status" value="1"/>
</dbReference>
<evidence type="ECO:0000259" key="15">
    <source>
        <dbReference type="PROSITE" id="PS50002"/>
    </source>
</evidence>
<evidence type="ECO:0000256" key="4">
    <source>
        <dbReference type="ARBA" id="ARBA00022741"/>
    </source>
</evidence>
<evidence type="ECO:0000313" key="18">
    <source>
        <dbReference type="Proteomes" id="UP000008672"/>
    </source>
</evidence>
<dbReference type="SMART" id="SM00252">
    <property type="entry name" value="SH2"/>
    <property type="match status" value="1"/>
</dbReference>
<dbReference type="GO" id="GO:0004715">
    <property type="term" value="F:non-membrane spanning protein tyrosine kinase activity"/>
    <property type="evidence" value="ECO:0007669"/>
    <property type="project" value="UniProtKB-EC"/>
</dbReference>
<accession>H3A4N4</accession>
<keyword evidence="3 13" id="KW-0808">Transferase</keyword>
<keyword evidence="4 12" id="KW-0547">Nucleotide-binding</keyword>
<dbReference type="InterPro" id="IPR050198">
    <property type="entry name" value="Non-receptor_tyrosine_kinases"/>
</dbReference>
<evidence type="ECO:0000313" key="17">
    <source>
        <dbReference type="Ensembl" id="ENSLACP00000004605.1"/>
    </source>
</evidence>
<keyword evidence="2" id="KW-0597">Phosphoprotein</keyword>
<dbReference type="SUPFAM" id="SSF50044">
    <property type="entry name" value="SH3-domain"/>
    <property type="match status" value="1"/>
</dbReference>
<evidence type="ECO:0000256" key="7">
    <source>
        <dbReference type="ARBA" id="ARBA00022999"/>
    </source>
</evidence>
<dbReference type="SUPFAM" id="SSF55550">
    <property type="entry name" value="SH2 domain"/>
    <property type="match status" value="1"/>
</dbReference>
<dbReference type="AlphaFoldDB" id="H3A4N4"/>
<dbReference type="Proteomes" id="UP000008672">
    <property type="component" value="Unassembled WGS sequence"/>
</dbReference>
<dbReference type="InterPro" id="IPR008266">
    <property type="entry name" value="Tyr_kinase_AS"/>
</dbReference>
<dbReference type="InterPro" id="IPR020635">
    <property type="entry name" value="Tyr_kinase_cat_dom"/>
</dbReference>
<evidence type="ECO:0000256" key="3">
    <source>
        <dbReference type="ARBA" id="ARBA00022679"/>
    </source>
</evidence>
<dbReference type="Pfam" id="PF14604">
    <property type="entry name" value="SH3_9"/>
    <property type="match status" value="1"/>
</dbReference>
<dbReference type="PROSITE" id="PS50002">
    <property type="entry name" value="SH3"/>
    <property type="match status" value="1"/>
</dbReference>
<proteinExistence type="inferred from homology"/>
<reference evidence="17" key="3">
    <citation type="submission" date="2025-09" db="UniProtKB">
        <authorList>
            <consortium name="Ensembl"/>
        </authorList>
    </citation>
    <scope>IDENTIFICATION</scope>
</reference>
<dbReference type="SUPFAM" id="SSF56112">
    <property type="entry name" value="Protein kinase-like (PK-like)"/>
    <property type="match status" value="1"/>
</dbReference>
<dbReference type="EMBL" id="AFYH01247143">
    <property type="status" value="NOT_ANNOTATED_CDS"/>
    <property type="molecule type" value="Genomic_DNA"/>
</dbReference>
<feature type="domain" description="SH3" evidence="15">
    <location>
        <begin position="57"/>
        <end position="118"/>
    </location>
</feature>
<dbReference type="Gene3D" id="1.10.510.10">
    <property type="entry name" value="Transferase(Phosphotransferase) domain 1"/>
    <property type="match status" value="1"/>
</dbReference>
<feature type="domain" description="Protein kinase" evidence="16">
    <location>
        <begin position="238"/>
        <end position="495"/>
    </location>
</feature>
<dbReference type="InterPro" id="IPR011009">
    <property type="entry name" value="Kinase-like_dom_sf"/>
</dbReference>
<evidence type="ECO:0000256" key="1">
    <source>
        <dbReference type="ARBA" id="ARBA00022443"/>
    </source>
</evidence>
<keyword evidence="8 13" id="KW-0829">Tyrosine-protein kinase</keyword>
<dbReference type="PROSITE" id="PS00107">
    <property type="entry name" value="PROTEIN_KINASE_ATP"/>
    <property type="match status" value="1"/>
</dbReference>
<keyword evidence="18" id="KW-1185">Reference proteome</keyword>
<comment type="similarity">
    <text evidence="13">Belongs to the protein kinase superfamily. Tyr protein kinase family.</text>
</comment>
<dbReference type="Pfam" id="PF07714">
    <property type="entry name" value="PK_Tyr_Ser-Thr"/>
    <property type="match status" value="1"/>
</dbReference>
<dbReference type="InterPro" id="IPR001452">
    <property type="entry name" value="SH3_domain"/>
</dbReference>
<gene>
    <name evidence="17" type="primary">SRMS</name>
</gene>
<comment type="catalytic activity">
    <reaction evidence="9 13">
        <text>L-tyrosyl-[protein] + ATP = O-phospho-L-tyrosyl-[protein] + ADP + H(+)</text>
        <dbReference type="Rhea" id="RHEA:10596"/>
        <dbReference type="Rhea" id="RHEA-COMP:10136"/>
        <dbReference type="Rhea" id="RHEA-COMP:20101"/>
        <dbReference type="ChEBI" id="CHEBI:15378"/>
        <dbReference type="ChEBI" id="CHEBI:30616"/>
        <dbReference type="ChEBI" id="CHEBI:46858"/>
        <dbReference type="ChEBI" id="CHEBI:61978"/>
        <dbReference type="ChEBI" id="CHEBI:456216"/>
        <dbReference type="EC" id="2.7.10.2"/>
    </reaction>
</comment>
<dbReference type="PRINTS" id="PR00401">
    <property type="entry name" value="SH2DOMAIN"/>
</dbReference>
<dbReference type="OMA" id="DQPWYFS"/>
<dbReference type="InterPro" id="IPR000980">
    <property type="entry name" value="SH2"/>
</dbReference>
<reference evidence="18" key="1">
    <citation type="submission" date="2011-08" db="EMBL/GenBank/DDBJ databases">
        <title>The draft genome of Latimeria chalumnae.</title>
        <authorList>
            <person name="Di Palma F."/>
            <person name="Alfoldi J."/>
            <person name="Johnson J."/>
            <person name="Berlin A."/>
            <person name="Gnerre S."/>
            <person name="Jaffe D."/>
            <person name="MacCallum I."/>
            <person name="Young S."/>
            <person name="Walker B.J."/>
            <person name="Lander E."/>
            <person name="Lindblad-Toh K."/>
        </authorList>
    </citation>
    <scope>NUCLEOTIDE SEQUENCE [LARGE SCALE GENOMIC DNA]</scope>
    <source>
        <strain evidence="18">Wild caught</strain>
    </source>
</reference>
<dbReference type="Gene3D" id="3.30.505.10">
    <property type="entry name" value="SH2 domain"/>
    <property type="match status" value="1"/>
</dbReference>
<keyword evidence="1 11" id="KW-0728">SH3 domain</keyword>